<dbReference type="PANTHER" id="PTHR10628:SF30">
    <property type="entry name" value="EXO-ALPHA-SIALIDASE"/>
    <property type="match status" value="1"/>
</dbReference>
<feature type="compositionally biased region" description="Basic and acidic residues" evidence="2">
    <location>
        <begin position="726"/>
        <end position="741"/>
    </location>
</feature>
<dbReference type="AlphaFoldDB" id="R9TNK9"/>
<dbReference type="CDD" id="cd15482">
    <property type="entry name" value="Sialidase_non-viral"/>
    <property type="match status" value="1"/>
</dbReference>
<dbReference type="GO" id="GO:0009313">
    <property type="term" value="P:oligosaccharide catabolic process"/>
    <property type="evidence" value="ECO:0007669"/>
    <property type="project" value="TreeGrafter"/>
</dbReference>
<dbReference type="GO" id="GO:0006689">
    <property type="term" value="P:ganglioside catabolic process"/>
    <property type="evidence" value="ECO:0007669"/>
    <property type="project" value="TreeGrafter"/>
</dbReference>
<feature type="signal peptide" evidence="3">
    <location>
        <begin position="1"/>
        <end position="18"/>
    </location>
</feature>
<dbReference type="GO" id="GO:0016020">
    <property type="term" value="C:membrane"/>
    <property type="evidence" value="ECO:0007669"/>
    <property type="project" value="TreeGrafter"/>
</dbReference>
<dbReference type="PANTHER" id="PTHR10628">
    <property type="entry name" value="SIALIDASE"/>
    <property type="match status" value="1"/>
</dbReference>
<dbReference type="Gene3D" id="2.60.120.200">
    <property type="match status" value="1"/>
</dbReference>
<dbReference type="GO" id="GO:0005737">
    <property type="term" value="C:cytoplasm"/>
    <property type="evidence" value="ECO:0007669"/>
    <property type="project" value="TreeGrafter"/>
</dbReference>
<dbReference type="InterPro" id="IPR026856">
    <property type="entry name" value="Sialidase_fam"/>
</dbReference>
<name>R9TNK9_TRYRA</name>
<dbReference type="InterPro" id="IPR055239">
    <property type="entry name" value="TS_C"/>
</dbReference>
<feature type="compositionally biased region" description="Low complexity" evidence="2">
    <location>
        <begin position="703"/>
        <end position="714"/>
    </location>
</feature>
<evidence type="ECO:0000256" key="1">
    <source>
        <dbReference type="ARBA" id="ARBA00022737"/>
    </source>
</evidence>
<dbReference type="GO" id="GO:0004308">
    <property type="term" value="F:exo-alpha-sialidase activity"/>
    <property type="evidence" value="ECO:0007669"/>
    <property type="project" value="InterPro"/>
</dbReference>
<organism evidence="6">
    <name type="scientific">Trypanosoma rangeli</name>
    <dbReference type="NCBI Taxonomy" id="5698"/>
    <lineage>
        <taxon>Eukaryota</taxon>
        <taxon>Discoba</taxon>
        <taxon>Euglenozoa</taxon>
        <taxon>Kinetoplastea</taxon>
        <taxon>Metakinetoplastina</taxon>
        <taxon>Trypanosomatida</taxon>
        <taxon>Trypanosomatidae</taxon>
        <taxon>Trypanosoma</taxon>
        <taxon>Herpetosoma</taxon>
    </lineage>
</organism>
<sequence>MLFLPCMMLMCSCEAVDAAKASGSQSIALFKVGETRLSTSVGNGAVSGENDVKTFNGHSLVEVGGLMVALAKANFRGASDPNVGMWEKHVSATGEGWARQVVAQDNTGWWTGIAVRQRGEADGRSQLGGPKAVAKANKIFLLLEHLRAKAAASQATFDLELFVGTAGEPTAEGKPIVWSAGNLTNAAVTAHLNEKKWSKFWGSNGRGVLLRNGTIVFPLVAVTTDGNKGVCTIISSDDDGHTWNFPVKGFVEKDCSEPNLFEWEGKLLMVATHAKHQKKVHASSDVGETWTELGGTHSNVLSEAVKAAPSGGRVDILTASIEGREVVLFTLHGQFNDVRKTNALHLYMTDMARFYPVGPISADGAVKTSGSLLYVNGELFSLHEQQVEKGAVVVVFTHLSAQLAEIKHVLRTWDAVDKKVALLCNHASKEEAAPGNACGTAQLTAGLVGFLSSGGDSNNWVNEYLGVNASLTGAERGDAGVVFKRTAAGGVWRVGNRWQNQRFHFVNDNFTLVATVVIQRRQSDAGPIPLLGARGAGEAKLMELSCASDYKWVTTFNAATNHVPDRTWELNRAHQLALVLQDGSGSMYVDAQPLGSPVQLQLAGEAGRDVSEFYFLGTGNNQVAVRNVLLYNRPLTTAELQVFLQRGGQTETGSQKKEGGSQSTGNSAAAAPAEARGVDSAAASASEPRKETSAPSPAKKEPNANSAAAAPAEARGVDSAAASASEPRKETSAPSPAKEESSTGNTASGAAVPSPVKGIGDRAVRTRASAVLPLFLGLWGIAALC</sequence>
<keyword evidence="1" id="KW-0677">Repeat</keyword>
<dbReference type="EMBL" id="KC544904">
    <property type="protein sequence ID" value="AGN32966.1"/>
    <property type="molecule type" value="Genomic_DNA"/>
</dbReference>
<evidence type="ECO:0000259" key="4">
    <source>
        <dbReference type="Pfam" id="PF13859"/>
    </source>
</evidence>
<feature type="compositionally biased region" description="Basic and acidic residues" evidence="2">
    <location>
        <begin position="687"/>
        <end position="702"/>
    </location>
</feature>
<evidence type="ECO:0000313" key="6">
    <source>
        <dbReference type="EMBL" id="AGN32966.1"/>
    </source>
</evidence>
<reference evidence="6" key="1">
    <citation type="submission" date="2013-01" db="EMBL/GenBank/DDBJ databases">
        <title>Unveiling the Trypanosoma rangeli genome, the neglected and avirulent trypanosome of mammals.</title>
        <authorList>
            <person name="Stoco P.H."/>
            <person name="Wagner G."/>
            <person name="Gerber A."/>
            <person name="Zaha A."/>
            <person name="Monteiro K.M."/>
            <person name="Thompson C."/>
            <person name="Bartholomeu D.C."/>
            <person name="Bahia D."/>
            <person name="Loreto E."/>
            <person name="Prestes E.B."/>
            <person name="De Moraes M.H."/>
            <person name="Lueckemeyer D.D."/>
            <person name="Lima F.M."/>
            <person name="Vallejo G.A."/>
            <person name="Silveira Filho J.F."/>
            <person name="Tyler K.M."/>
            <person name="Almeida L.G."/>
            <person name="Steindel M."/>
            <person name="Ortiz M.F.D.E."/>
            <person name="Siervo M.A."/>
            <person name="Cunha O.L.D.E."/>
            <person name="Neto R."/>
            <person name="Rodrigues-Luiz G."/>
            <person name="Teixeira S.M."/>
            <person name="Silva R."/>
            <person name="Murta S.M."/>
            <person name="Sincero T.C."/>
            <person name="Mendes T.A."/>
            <person name="Urmenyi T.P."/>
            <person name="Da Rocha W.D."/>
            <person name="Vasconcellos A.T."/>
            <person name="Grisard E.C."/>
        </authorList>
    </citation>
    <scope>NUCLEOTIDE SEQUENCE</scope>
</reference>
<dbReference type="Pfam" id="PF22925">
    <property type="entry name" value="TS_C"/>
    <property type="match status" value="1"/>
</dbReference>
<dbReference type="SUPFAM" id="SSF49899">
    <property type="entry name" value="Concanavalin A-like lectins/glucanases"/>
    <property type="match status" value="1"/>
</dbReference>
<keyword evidence="3" id="KW-0732">Signal</keyword>
<dbReference type="InterPro" id="IPR013320">
    <property type="entry name" value="ConA-like_dom_sf"/>
</dbReference>
<dbReference type="InterPro" id="IPR008377">
    <property type="entry name" value="Sialidase_trypan"/>
</dbReference>
<feature type="domain" description="Trans-sialidase C-terminal" evidence="5">
    <location>
        <begin position="444"/>
        <end position="637"/>
    </location>
</feature>
<feature type="chain" id="PRO_5004480156" evidence="3">
    <location>
        <begin position="19"/>
        <end position="785"/>
    </location>
</feature>
<evidence type="ECO:0000259" key="5">
    <source>
        <dbReference type="Pfam" id="PF22925"/>
    </source>
</evidence>
<dbReference type="Gene3D" id="2.120.10.10">
    <property type="match status" value="1"/>
</dbReference>
<feature type="domain" description="Sialidase" evidence="4">
    <location>
        <begin position="59"/>
        <end position="383"/>
    </location>
</feature>
<feature type="region of interest" description="Disordered" evidence="2">
    <location>
        <begin position="646"/>
        <end position="757"/>
    </location>
</feature>
<evidence type="ECO:0000256" key="2">
    <source>
        <dbReference type="SAM" id="MobiDB-lite"/>
    </source>
</evidence>
<dbReference type="PRINTS" id="PR01803">
    <property type="entry name" value="TCSIALIDASE"/>
</dbReference>
<protein>
    <submittedName>
        <fullName evidence="6">Uncharacterized protein</fullName>
    </submittedName>
</protein>
<accession>R9TNK9</accession>
<dbReference type="VEuPathDB" id="TriTrypDB:TRSC58_07019"/>
<dbReference type="InterPro" id="IPR011040">
    <property type="entry name" value="Sialidase"/>
</dbReference>
<dbReference type="Pfam" id="PF13859">
    <property type="entry name" value="BNR_3"/>
    <property type="match status" value="1"/>
</dbReference>
<evidence type="ECO:0000256" key="3">
    <source>
        <dbReference type="SAM" id="SignalP"/>
    </source>
</evidence>
<dbReference type="SUPFAM" id="SSF50939">
    <property type="entry name" value="Sialidases"/>
    <property type="match status" value="1"/>
</dbReference>
<proteinExistence type="predicted"/>
<dbReference type="InterPro" id="IPR036278">
    <property type="entry name" value="Sialidase_sf"/>
</dbReference>